<dbReference type="Pfam" id="PF05859">
    <property type="entry name" value="Mis12"/>
    <property type="match status" value="1"/>
</dbReference>
<dbReference type="EMBL" id="JAXCGZ010013269">
    <property type="protein sequence ID" value="KAK7073038.1"/>
    <property type="molecule type" value="Genomic_DNA"/>
</dbReference>
<keyword evidence="10" id="KW-0137">Centromere</keyword>
<evidence type="ECO:0000256" key="4">
    <source>
        <dbReference type="ARBA" id="ARBA00022454"/>
    </source>
</evidence>
<evidence type="ECO:0000256" key="5">
    <source>
        <dbReference type="ARBA" id="ARBA00022618"/>
    </source>
</evidence>
<dbReference type="GO" id="GO:0000444">
    <property type="term" value="C:MIS12/MIND type complex"/>
    <property type="evidence" value="ECO:0007669"/>
    <property type="project" value="TreeGrafter"/>
</dbReference>
<dbReference type="PANTHER" id="PTHR14527">
    <property type="entry name" value="PROTEIN MIS12 HOMOLOG"/>
    <property type="match status" value="1"/>
</dbReference>
<dbReference type="InterPro" id="IPR008685">
    <property type="entry name" value="Centromere_Mis12"/>
</dbReference>
<name>A0AAN8X2G9_HALRR</name>
<evidence type="ECO:0000256" key="8">
    <source>
        <dbReference type="ARBA" id="ARBA00023054"/>
    </source>
</evidence>
<evidence type="ECO:0000256" key="3">
    <source>
        <dbReference type="ARBA" id="ARBA00013793"/>
    </source>
</evidence>
<evidence type="ECO:0000313" key="12">
    <source>
        <dbReference type="Proteomes" id="UP001381693"/>
    </source>
</evidence>
<dbReference type="GO" id="GO:0051301">
    <property type="term" value="P:cell division"/>
    <property type="evidence" value="ECO:0007669"/>
    <property type="project" value="UniProtKB-KW"/>
</dbReference>
<evidence type="ECO:0000313" key="11">
    <source>
        <dbReference type="EMBL" id="KAK7073038.1"/>
    </source>
</evidence>
<evidence type="ECO:0000256" key="2">
    <source>
        <dbReference type="ARBA" id="ARBA00008643"/>
    </source>
</evidence>
<proteinExistence type="inferred from homology"/>
<dbReference type="AlphaFoldDB" id="A0AAN8X2G9"/>
<dbReference type="GO" id="GO:0051382">
    <property type="term" value="P:kinetochore assembly"/>
    <property type="evidence" value="ECO:0007669"/>
    <property type="project" value="TreeGrafter"/>
</dbReference>
<evidence type="ECO:0000256" key="1">
    <source>
        <dbReference type="ARBA" id="ARBA00004629"/>
    </source>
</evidence>
<reference evidence="11 12" key="1">
    <citation type="submission" date="2023-11" db="EMBL/GenBank/DDBJ databases">
        <title>Halocaridina rubra genome assembly.</title>
        <authorList>
            <person name="Smith C."/>
        </authorList>
    </citation>
    <scope>NUCLEOTIDE SEQUENCE [LARGE SCALE GENOMIC DNA]</scope>
    <source>
        <strain evidence="11">EP-1</strain>
        <tissue evidence="11">Whole</tissue>
    </source>
</reference>
<keyword evidence="12" id="KW-1185">Reference proteome</keyword>
<comment type="subcellular location">
    <subcellularLocation>
        <location evidence="1">Chromosome</location>
        <location evidence="1">Centromere</location>
        <location evidence="1">Kinetochore</location>
    </subcellularLocation>
</comment>
<keyword evidence="9" id="KW-0131">Cell cycle</keyword>
<dbReference type="GO" id="GO:0005634">
    <property type="term" value="C:nucleus"/>
    <property type="evidence" value="ECO:0007669"/>
    <property type="project" value="InterPro"/>
</dbReference>
<keyword evidence="7" id="KW-0995">Kinetochore</keyword>
<dbReference type="PANTHER" id="PTHR14527:SF2">
    <property type="entry name" value="PROTEIN MIS12 HOMOLOG"/>
    <property type="match status" value="1"/>
</dbReference>
<dbReference type="GO" id="GO:0000070">
    <property type="term" value="P:mitotic sister chromatid segregation"/>
    <property type="evidence" value="ECO:0007669"/>
    <property type="project" value="TreeGrafter"/>
</dbReference>
<keyword evidence="6" id="KW-0498">Mitosis</keyword>
<evidence type="ECO:0000256" key="6">
    <source>
        <dbReference type="ARBA" id="ARBA00022776"/>
    </source>
</evidence>
<accession>A0AAN8X2G9</accession>
<gene>
    <name evidence="11" type="ORF">SK128_025006</name>
</gene>
<keyword evidence="4" id="KW-0158">Chromosome</keyword>
<keyword evidence="5" id="KW-0132">Cell division</keyword>
<organism evidence="11 12">
    <name type="scientific">Halocaridina rubra</name>
    <name type="common">Hawaiian red shrimp</name>
    <dbReference type="NCBI Taxonomy" id="373956"/>
    <lineage>
        <taxon>Eukaryota</taxon>
        <taxon>Metazoa</taxon>
        <taxon>Ecdysozoa</taxon>
        <taxon>Arthropoda</taxon>
        <taxon>Crustacea</taxon>
        <taxon>Multicrustacea</taxon>
        <taxon>Malacostraca</taxon>
        <taxon>Eumalacostraca</taxon>
        <taxon>Eucarida</taxon>
        <taxon>Decapoda</taxon>
        <taxon>Pleocyemata</taxon>
        <taxon>Caridea</taxon>
        <taxon>Atyoidea</taxon>
        <taxon>Atyidae</taxon>
        <taxon>Halocaridina</taxon>
    </lineage>
</organism>
<evidence type="ECO:0000256" key="9">
    <source>
        <dbReference type="ARBA" id="ARBA00023306"/>
    </source>
</evidence>
<keyword evidence="8" id="KW-0175">Coiled coil</keyword>
<comment type="similarity">
    <text evidence="2">Belongs to the mis12 family.</text>
</comment>
<comment type="caution">
    <text evidence="11">The sequence shown here is derived from an EMBL/GenBank/DDBJ whole genome shotgun (WGS) entry which is preliminary data.</text>
</comment>
<evidence type="ECO:0000256" key="10">
    <source>
        <dbReference type="ARBA" id="ARBA00023328"/>
    </source>
</evidence>
<evidence type="ECO:0000256" key="7">
    <source>
        <dbReference type="ARBA" id="ARBA00022838"/>
    </source>
</evidence>
<protein>
    <recommendedName>
        <fullName evidence="3">Protein MIS12 homolog</fullName>
    </recommendedName>
</protein>
<dbReference type="Proteomes" id="UP001381693">
    <property type="component" value="Unassembled WGS sequence"/>
</dbReference>
<sequence length="217" mass="24674">MAEGPNITNEEYETNFFGFPPSIFFAEVKAIISDRLCEGLDLVEKKLQEIPDDVLPQAEVKQGVDTLRDCTESNFSKTCQKLESYVLGNVMKIPPHVLLPSDVDQAVQVPISGILSLQTEIDTLHLQIKYERRLQAKCKEELEDIQGVLQQQQMLLDDELSARKISNLQIQKENHKFFQENAEEIKVVSGKIQEAMKDPSLECNHLPSKYLAESAWK</sequence>